<comment type="caution">
    <text evidence="3">The sequence shown here is derived from an EMBL/GenBank/DDBJ whole genome shotgun (WGS) entry which is preliminary data.</text>
</comment>
<dbReference type="SUPFAM" id="SSF55961">
    <property type="entry name" value="Bet v1-like"/>
    <property type="match status" value="1"/>
</dbReference>
<sequence>MDNYGIFPEPGIVQFERLLPGPIERVWAYLIESDKKAKWLAAGVVEPRVGGRVEFKFKHSDLSETDEPIPEKYKHMEGGTYFEGRVTEWDPPRLLSYTWGEGTGEESEVTFELTPEGEKVRLVLTHRRLGDDPDILISVASGWHTHMDILVDRLNGRTPRGFWSVHNRMEQEYRGKI</sequence>
<organism evidence="3 4">
    <name type="scientific">Fodinibius salicampi</name>
    <dbReference type="NCBI Taxonomy" id="1920655"/>
    <lineage>
        <taxon>Bacteria</taxon>
        <taxon>Pseudomonadati</taxon>
        <taxon>Balneolota</taxon>
        <taxon>Balneolia</taxon>
        <taxon>Balneolales</taxon>
        <taxon>Balneolaceae</taxon>
        <taxon>Fodinibius</taxon>
    </lineage>
</organism>
<dbReference type="CDD" id="cd08899">
    <property type="entry name" value="SRPBCC_CalC_Aha1-like_6"/>
    <property type="match status" value="1"/>
</dbReference>
<dbReference type="Proteomes" id="UP001207337">
    <property type="component" value="Unassembled WGS sequence"/>
</dbReference>
<accession>A0ABT3PXD7</accession>
<protein>
    <submittedName>
        <fullName evidence="3">SRPBCC family protein</fullName>
    </submittedName>
</protein>
<dbReference type="EMBL" id="JAJNDC010000001">
    <property type="protein sequence ID" value="MCW9712527.1"/>
    <property type="molecule type" value="Genomic_DNA"/>
</dbReference>
<evidence type="ECO:0000313" key="3">
    <source>
        <dbReference type="EMBL" id="MCW9712527.1"/>
    </source>
</evidence>
<dbReference type="InterPro" id="IPR013538">
    <property type="entry name" value="ASHA1/2-like_C"/>
</dbReference>
<gene>
    <name evidence="3" type="ORF">LQ318_06390</name>
</gene>
<comment type="similarity">
    <text evidence="1">Belongs to the AHA1 family.</text>
</comment>
<dbReference type="RefSeq" id="WP_265788553.1">
    <property type="nucleotide sequence ID" value="NZ_BAABRS010000001.1"/>
</dbReference>
<name>A0ABT3PXD7_9BACT</name>
<evidence type="ECO:0000256" key="1">
    <source>
        <dbReference type="ARBA" id="ARBA00006817"/>
    </source>
</evidence>
<feature type="domain" description="Activator of Hsp90 ATPase homologue 1/2-like C-terminal" evidence="2">
    <location>
        <begin position="22"/>
        <end position="154"/>
    </location>
</feature>
<reference evidence="3 4" key="1">
    <citation type="submission" date="2021-11" db="EMBL/GenBank/DDBJ databases">
        <title>Aliifidinibius sp. nov., a new bacterium isolated from saline soil.</title>
        <authorList>
            <person name="Galisteo C."/>
            <person name="De La Haba R."/>
            <person name="Sanchez-Porro C."/>
            <person name="Ventosa A."/>
        </authorList>
    </citation>
    <scope>NUCLEOTIDE SEQUENCE [LARGE SCALE GENOMIC DNA]</scope>
    <source>
        <strain evidence="3 4">KACC 190600</strain>
    </source>
</reference>
<evidence type="ECO:0000313" key="4">
    <source>
        <dbReference type="Proteomes" id="UP001207337"/>
    </source>
</evidence>
<dbReference type="Pfam" id="PF08327">
    <property type="entry name" value="AHSA1"/>
    <property type="match status" value="1"/>
</dbReference>
<dbReference type="InterPro" id="IPR023393">
    <property type="entry name" value="START-like_dom_sf"/>
</dbReference>
<dbReference type="Gene3D" id="3.30.530.20">
    <property type="match status" value="1"/>
</dbReference>
<proteinExistence type="inferred from homology"/>
<evidence type="ECO:0000259" key="2">
    <source>
        <dbReference type="Pfam" id="PF08327"/>
    </source>
</evidence>
<keyword evidence="4" id="KW-1185">Reference proteome</keyword>